<comment type="similarity">
    <text evidence="2">Belongs to the bacterial solute-binding protein 1 family.</text>
</comment>
<comment type="caution">
    <text evidence="6">The sequence shown here is derived from an EMBL/GenBank/DDBJ whole genome shotgun (WGS) entry which is preliminary data.</text>
</comment>
<dbReference type="Gene3D" id="3.40.190.10">
    <property type="entry name" value="Periplasmic binding protein-like II"/>
    <property type="match status" value="1"/>
</dbReference>
<proteinExistence type="inferred from homology"/>
<gene>
    <name evidence="6" type="ORF">Aco03nite_059910</name>
</gene>
<evidence type="ECO:0000256" key="3">
    <source>
        <dbReference type="ARBA" id="ARBA00022448"/>
    </source>
</evidence>
<name>A0ABQ3XGI8_9ACTN</name>
<dbReference type="PANTHER" id="PTHR43649:SF31">
    <property type="entry name" value="SN-GLYCEROL-3-PHOSPHATE-BINDING PERIPLASMIC PROTEIN UGPB"/>
    <property type="match status" value="1"/>
</dbReference>
<feature type="signal peptide" evidence="5">
    <location>
        <begin position="1"/>
        <end position="17"/>
    </location>
</feature>
<dbReference type="Proteomes" id="UP000612282">
    <property type="component" value="Unassembled WGS sequence"/>
</dbReference>
<dbReference type="PANTHER" id="PTHR43649">
    <property type="entry name" value="ARABINOSE-BINDING PROTEIN-RELATED"/>
    <property type="match status" value="1"/>
</dbReference>
<evidence type="ECO:0000313" key="6">
    <source>
        <dbReference type="EMBL" id="GID57587.1"/>
    </source>
</evidence>
<evidence type="ECO:0000256" key="4">
    <source>
        <dbReference type="ARBA" id="ARBA00022729"/>
    </source>
</evidence>
<keyword evidence="4 5" id="KW-0732">Signal</keyword>
<dbReference type="EMBL" id="BOMG01000074">
    <property type="protein sequence ID" value="GID57587.1"/>
    <property type="molecule type" value="Genomic_DNA"/>
</dbReference>
<comment type="subcellular location">
    <subcellularLocation>
        <location evidence="1">Cell envelope</location>
    </subcellularLocation>
</comment>
<evidence type="ECO:0000313" key="7">
    <source>
        <dbReference type="Proteomes" id="UP000612282"/>
    </source>
</evidence>
<evidence type="ECO:0000256" key="2">
    <source>
        <dbReference type="ARBA" id="ARBA00008520"/>
    </source>
</evidence>
<keyword evidence="7" id="KW-1185">Reference proteome</keyword>
<keyword evidence="3" id="KW-0813">Transport</keyword>
<dbReference type="Pfam" id="PF01547">
    <property type="entry name" value="SBP_bac_1"/>
    <property type="match status" value="1"/>
</dbReference>
<accession>A0ABQ3XGI8</accession>
<dbReference type="RefSeq" id="WP_203800598.1">
    <property type="nucleotide sequence ID" value="NZ_BAAAQE010000034.1"/>
</dbReference>
<reference evidence="6 7" key="1">
    <citation type="submission" date="2021-01" db="EMBL/GenBank/DDBJ databases">
        <title>Whole genome shotgun sequence of Actinoplanes couchii NBRC 106145.</title>
        <authorList>
            <person name="Komaki H."/>
            <person name="Tamura T."/>
        </authorList>
    </citation>
    <scope>NUCLEOTIDE SEQUENCE [LARGE SCALE GENOMIC DNA]</scope>
    <source>
        <strain evidence="6 7">NBRC 106145</strain>
    </source>
</reference>
<evidence type="ECO:0000256" key="1">
    <source>
        <dbReference type="ARBA" id="ARBA00004196"/>
    </source>
</evidence>
<dbReference type="CDD" id="cd13585">
    <property type="entry name" value="PBP2_TMBP_like"/>
    <property type="match status" value="1"/>
</dbReference>
<organism evidence="6 7">
    <name type="scientific">Actinoplanes couchii</name>
    <dbReference type="NCBI Taxonomy" id="403638"/>
    <lineage>
        <taxon>Bacteria</taxon>
        <taxon>Bacillati</taxon>
        <taxon>Actinomycetota</taxon>
        <taxon>Actinomycetes</taxon>
        <taxon>Micromonosporales</taxon>
        <taxon>Micromonosporaceae</taxon>
        <taxon>Actinoplanes</taxon>
    </lineage>
</organism>
<sequence>MRVLVVLLLLLSGCSIAGGATDGDRTTVTFRLWDEQVAKAYEESFAAFEQRNTGIDVTVQLVPWADYWTKLPADIAAGTAADIFWTNTSNYGLYADSGHLLPITDGQRSGWTRSVVDLYTRGGTLWGVPQLWDSIALFYNKELVEQAGVDPATLTWNPSGNGDTFLPAARKLTVDRAGKSADQSDFNPGTISRYGFNASFDSQAVGWNFVGSNGGTWQNGDAFDYADQPKTVEAIQYVVDLINKHHVAPSAADTNTNGDKTLQLFTQGRLALFQSGPYHLKNVQEGAKFRWGLAPLLTGPSGRVGVVHGVAAVASAKTPHREATEKVLSWIGSADGARPIAAGGFAFPGVVAAEPDFTEYWRQQGVDVTPFRDAANGVTFPAPVGPRVQAGATAAQPILQQMFLGRLPVPDGLRQAQAAANKAIEP</sequence>
<evidence type="ECO:0000256" key="5">
    <source>
        <dbReference type="SAM" id="SignalP"/>
    </source>
</evidence>
<dbReference type="InterPro" id="IPR006059">
    <property type="entry name" value="SBP"/>
</dbReference>
<dbReference type="InterPro" id="IPR050490">
    <property type="entry name" value="Bact_solute-bd_prot1"/>
</dbReference>
<feature type="chain" id="PRO_5046691580" evidence="5">
    <location>
        <begin position="18"/>
        <end position="426"/>
    </location>
</feature>
<protein>
    <submittedName>
        <fullName evidence="6">Sugar ABC transporter substrate-binding protein</fullName>
    </submittedName>
</protein>
<dbReference type="SUPFAM" id="SSF53850">
    <property type="entry name" value="Periplasmic binding protein-like II"/>
    <property type="match status" value="1"/>
</dbReference>